<keyword evidence="1" id="KW-0614">Plasmid</keyword>
<proteinExistence type="predicted"/>
<reference evidence="1 2" key="1">
    <citation type="journal article" date="2008" name="Proc. Natl. Acad. Sci. U.S.A.">
        <title>Niche adaptation and genome expansion in the chlorophyll d-producing cyanobacterium Acaryochloris marina.</title>
        <authorList>
            <person name="Swingley W.D."/>
            <person name="Chen M."/>
            <person name="Cheung P.C."/>
            <person name="Conrad A.L."/>
            <person name="Dejesa L.C."/>
            <person name="Hao J."/>
            <person name="Honchak B.M."/>
            <person name="Karbach L.E."/>
            <person name="Kurdoglu A."/>
            <person name="Lahiri S."/>
            <person name="Mastrian S.D."/>
            <person name="Miyashita H."/>
            <person name="Page L."/>
            <person name="Ramakrishna P."/>
            <person name="Satoh S."/>
            <person name="Sattley W.M."/>
            <person name="Shimada Y."/>
            <person name="Taylor H.L."/>
            <person name="Tomo T."/>
            <person name="Tsuchiya T."/>
            <person name="Wang Z.T."/>
            <person name="Raymond J."/>
            <person name="Mimuro M."/>
            <person name="Blankenship R.E."/>
            <person name="Touchman J.W."/>
        </authorList>
    </citation>
    <scope>NUCLEOTIDE SEQUENCE [LARGE SCALE GENOMIC DNA]</scope>
    <source>
        <strain evidence="2">MBIC 11017</strain>
        <plasmid evidence="2">Plasmid pREB2</plasmid>
    </source>
</reference>
<dbReference type="KEGG" id="amr:AM1_B0071"/>
<dbReference type="AlphaFoldDB" id="A8ZM28"/>
<evidence type="ECO:0000313" key="2">
    <source>
        <dbReference type="Proteomes" id="UP000000268"/>
    </source>
</evidence>
<protein>
    <submittedName>
        <fullName evidence="1">Uncharacterized protein</fullName>
    </submittedName>
</protein>
<keyword evidence="2" id="KW-1185">Reference proteome</keyword>
<sequence>MTFSRFLITQLSQPSPGDRQDELAFPKAGLFPKLAMKNKSRRVANGQYAV</sequence>
<evidence type="ECO:0000313" key="1">
    <source>
        <dbReference type="EMBL" id="ABW31797.1"/>
    </source>
</evidence>
<accession>A8ZM28</accession>
<dbReference type="EMBL" id="CP000839">
    <property type="protein sequence ID" value="ABW31797.1"/>
    <property type="molecule type" value="Genomic_DNA"/>
</dbReference>
<geneLocation type="plasmid" evidence="1 2">
    <name>pREB2</name>
</geneLocation>
<dbReference type="HOGENOM" id="CLU_3113332_0_0_3"/>
<dbReference type="Proteomes" id="UP000000268">
    <property type="component" value="Plasmid pREB2"/>
</dbReference>
<gene>
    <name evidence="1" type="ordered locus">AM1_B0071</name>
</gene>
<name>A8ZM28_ACAM1</name>
<organism evidence="1 2">
    <name type="scientific">Acaryochloris marina (strain MBIC 11017)</name>
    <dbReference type="NCBI Taxonomy" id="329726"/>
    <lineage>
        <taxon>Bacteria</taxon>
        <taxon>Bacillati</taxon>
        <taxon>Cyanobacteriota</taxon>
        <taxon>Cyanophyceae</taxon>
        <taxon>Acaryochloridales</taxon>
        <taxon>Acaryochloridaceae</taxon>
        <taxon>Acaryochloris</taxon>
    </lineage>
</organism>